<dbReference type="Pfam" id="PF13714">
    <property type="entry name" value="PEP_mutase"/>
    <property type="match status" value="1"/>
</dbReference>
<keyword evidence="2" id="KW-0456">Lyase</keyword>
<dbReference type="InterPro" id="IPR040442">
    <property type="entry name" value="Pyrv_kinase-like_dom_sf"/>
</dbReference>
<gene>
    <name evidence="2" type="ORF">Q8A70_25365</name>
</gene>
<comment type="caution">
    <text evidence="2">The sequence shown here is derived from an EMBL/GenBank/DDBJ whole genome shotgun (WGS) entry which is preliminary data.</text>
</comment>
<protein>
    <submittedName>
        <fullName evidence="2">Isocitrate lyase/phosphoenolpyruvate mutase family protein</fullName>
    </submittedName>
</protein>
<dbReference type="PANTHER" id="PTHR42905:SF7">
    <property type="entry name" value="PHOSPHOENOLPYRUVATE PHOSPHOMUTASE"/>
    <property type="match status" value="1"/>
</dbReference>
<dbReference type="InterPro" id="IPR015813">
    <property type="entry name" value="Pyrv/PenolPyrv_kinase-like_dom"/>
</dbReference>
<comment type="similarity">
    <text evidence="1">Belongs to the isocitrate lyase/PEP mutase superfamily. PEP mutase family.</text>
</comment>
<name>A0ABU0YTK6_9PROT</name>
<dbReference type="InterPro" id="IPR039556">
    <property type="entry name" value="ICL/PEPM"/>
</dbReference>
<sequence length="290" mass="31269">MSKASLLRARMAERGLVHIMAAHSPLSAILAEEAGFDGLWASGFELSALYGLPDMSLTSMTQHLDMLRAIAGCSSLPIVADIDTGYGNAINVIHAIREYERAGAAAVVIEDKTFPKVTSLVAGGRQELVTIEEFQGKIAAAVASRQDPALLVIARTEALIAGLGEAEALKRAQAYVAAGADMILIHSKKKDPSEIESFARGWTGAVPLVVVPNAYPELDAERIRALGTIRMVIYGNYAIRAAVTAMQQAFRRIVADGGVQSVHKDMVPVEEIFRLQGMDRIKADEKRFLR</sequence>
<proteinExistence type="inferred from homology"/>
<dbReference type="EMBL" id="JAUYVI010000009">
    <property type="protein sequence ID" value="MDQ7251041.1"/>
    <property type="molecule type" value="Genomic_DNA"/>
</dbReference>
<accession>A0ABU0YTK6</accession>
<evidence type="ECO:0000313" key="2">
    <source>
        <dbReference type="EMBL" id="MDQ7251041.1"/>
    </source>
</evidence>
<organism evidence="2 3">
    <name type="scientific">Dongia sedimenti</name>
    <dbReference type="NCBI Taxonomy" id="3064282"/>
    <lineage>
        <taxon>Bacteria</taxon>
        <taxon>Pseudomonadati</taxon>
        <taxon>Pseudomonadota</taxon>
        <taxon>Alphaproteobacteria</taxon>
        <taxon>Rhodospirillales</taxon>
        <taxon>Dongiaceae</taxon>
        <taxon>Dongia</taxon>
    </lineage>
</organism>
<dbReference type="PANTHER" id="PTHR42905">
    <property type="entry name" value="PHOSPHOENOLPYRUVATE CARBOXYLASE"/>
    <property type="match status" value="1"/>
</dbReference>
<dbReference type="SUPFAM" id="SSF51621">
    <property type="entry name" value="Phosphoenolpyruvate/pyruvate domain"/>
    <property type="match status" value="1"/>
</dbReference>
<reference evidence="3" key="1">
    <citation type="submission" date="2023-08" db="EMBL/GenBank/DDBJ databases">
        <title>Rhodospirillaceae gen. nov., a novel taxon isolated from the Yangtze River Yuezi River estuary sludge.</title>
        <authorList>
            <person name="Ruan L."/>
        </authorList>
    </citation>
    <scope>NUCLEOTIDE SEQUENCE [LARGE SCALE GENOMIC DNA]</scope>
    <source>
        <strain evidence="3">R-7</strain>
    </source>
</reference>
<evidence type="ECO:0000256" key="1">
    <source>
        <dbReference type="ARBA" id="ARBA00038455"/>
    </source>
</evidence>
<dbReference type="Gene3D" id="3.20.20.60">
    <property type="entry name" value="Phosphoenolpyruvate-binding domains"/>
    <property type="match status" value="1"/>
</dbReference>
<dbReference type="RefSeq" id="WP_379961019.1">
    <property type="nucleotide sequence ID" value="NZ_JAUYVI010000009.1"/>
</dbReference>
<dbReference type="GO" id="GO:0016829">
    <property type="term" value="F:lyase activity"/>
    <property type="evidence" value="ECO:0007669"/>
    <property type="project" value="UniProtKB-KW"/>
</dbReference>
<dbReference type="CDD" id="cd00377">
    <property type="entry name" value="ICL_PEPM"/>
    <property type="match status" value="1"/>
</dbReference>
<dbReference type="Proteomes" id="UP001230156">
    <property type="component" value="Unassembled WGS sequence"/>
</dbReference>
<keyword evidence="3" id="KW-1185">Reference proteome</keyword>
<evidence type="ECO:0000313" key="3">
    <source>
        <dbReference type="Proteomes" id="UP001230156"/>
    </source>
</evidence>